<reference evidence="5 6" key="1">
    <citation type="submission" date="2021-08" db="EMBL/GenBank/DDBJ databases">
        <authorList>
            <person name="Peeters C."/>
        </authorList>
    </citation>
    <scope>NUCLEOTIDE SEQUENCE [LARGE SCALE GENOMIC DNA]</scope>
    <source>
        <strain evidence="5 6">LMG 21510</strain>
    </source>
</reference>
<dbReference type="InterPro" id="IPR002890">
    <property type="entry name" value="MG2"/>
</dbReference>
<sequence length="2031" mass="216907">MRETAAALAHALQRSCRRVLRARAGRRDARRLAMAFVLALAAPAALAAQITRFTPEGQVPGVRQVAIRFDEAMVPLGDLQARAPASVSCTGAPTPGQARWLDARNWVFDFERDLPPGVACTVRIAPGLKSQAGNAYTGKPEYRFETGGPIVVASRPAGGQVDEDQIFALRFNGAATPASVREHAWCQAQGLGERIPVRLVTGKEREAVLDAIGWKRHAATADAVHLLACQQRLPPGARMQLVLGRGVATPSGLAARDERRFDFTVREPFTASFSCERENAQAPCTPLRPMALSFSAPIARRAAAQVVLRTPAGPVAPKLDEDLAPDATVTELRFPAPFAESASFTLELPRDLKDDAGRALANADLFPLKIATAAMPPLAKFSAAPFGVLERFGELPRGKAPADHPPLLPVTLRNVEADLAVQGVRAQAGTVSRVKVDEDGAVLRWLGLVRRLHETSWTRPELDAILAGKSPSQVRIPRDAPSVQTREISLLEKAPGARRLALPQAGGPGARPFEVVGIPLPEPGFHVVEIASPRLGAALLARQAPMYVRTAVLVTNLAVHFKSGRDNALAWVTTLDDGKPVRDASVVVRDCAGRQLAAGRTDAAGVLRLPQLEDVRERQCADSGLSGYFVSARIPATHPDARGQADMAFVMSDWNRGIETWRFNVPTDTSPAATLRVHTVFDRTLLRAGETVSMKHFVRAETAAGFALPGADQPLPDKAVIRHEGSGQTYELPLAWRATATGGRSAESTFQIPAAARLGRYAIELTDARQRGYDSGGFRVEAFRLPVLAGTLKAGAGKPLVAPAELPLDVEVHYVSGGGAAGLPVRVSALLRESPVRFPGFEPYAFGPPRTVEAGDAGGDEDAGDDEDRNQTDDGGQKLVADKLPLVLDRQGGGRLTLKDMPAVDAPKDLLLEAGFADPNGEIQTLRQTVPLWPAAVVAGIRTDDWISVRQKTTVHGIALDTAGKPQAGVPMQVHARARITTSARKRVVGGFYRYDNRSEYKDLGKVCEAKTDARGQMRCDIALEQAGQVELIARATDGAGRVSQAATTVWVTRQGELWFGGENHDRIDLLPEKTSYAPGETASFQVRMPFRHATALVAVEREGILETQVVQLDGKDPTVRVKVQPQWGPNVYVSVLALRGRLREVPWYSFFSWGWRQPGEWWRAFRGEGREYAAPSPLVDLSKPAFRLGLAEIRVGNEAHRLDVKVVPDRATYPVRGKAQVTVQVSLPDGKPAANGEVALAAVDQALLELMPNASWDLLDAMLQRRSYGVETATAQMEIVGRRHYGRKAVPAGGGGGKSPTRELFDTLLLWQPRVQLDAQGKATLTVPLNDALTSFRIVAVADLGVGRFGTGSATIAATQDLQILSGLPPLVREEDRYRAMFTLRNTTQRAMTVTVSARAAVAGAAGTAAAGALPALTVQVSAGGAQEIGWDAVAPLVAGMAPSAQDGTVQWEVEARESSQAAGAAAASDRIKVSQRVVPAVPVTVQQATLAQLAPGVSMPVRLPAAALRDAAGLPRGGLQVDLQSSLAGGLPGVRNWFAQYPFTCLEQRASKAVGLRDAALWQAVAAQLPSYLDGNGLAAYFPPSGDGDASSGGSEVLTAYLLVLADEAARAGLPFRLPDEARAQMERGLAAFVEGRIQRNRWAPTQDLDVRKLAALEALSRSGQAHARMLGSIQILPEQWPTSALIDWVALLARVQDIPQREARLAQAQQLLRARLTVQGTRLAFSTEASDNWWWLMAGGDVNAARLLALAVDLPGWKDEAPQLAVGLLGRQTRGAWGTTNANALGMLAVERFAQAFEKTPVAGSTRVSLDGAAAAAAEGGADGARTFDWQAAARRDGVAAGSLALPWPRTADGAGTLQASHGGPGKPWATIRALAAVPLTQPLAAGYRIQRKVAPVEQAVAGKWSRGDIYRVTLAIEAQADMTWVVVNDPVPAGATVLGSGLGRDSAIATRGQGTDRRVWPAFVERAQDAYREYYAYVPKGGLSVEYTVRLNNAGQFALPPTRVEALYAPDVFGAAPNERLVVEARP</sequence>
<evidence type="ECO:0008006" key="7">
    <source>
        <dbReference type="Google" id="ProtNLM"/>
    </source>
</evidence>
<name>A0ABM8XQD7_9BURK</name>
<dbReference type="InterPro" id="IPR041246">
    <property type="entry name" value="Bact_MG10"/>
</dbReference>
<accession>A0ABM8XQD7</accession>
<dbReference type="Pfam" id="PF07703">
    <property type="entry name" value="A2M_BRD"/>
    <property type="match status" value="1"/>
</dbReference>
<feature type="region of interest" description="Disordered" evidence="2">
    <location>
        <begin position="847"/>
        <end position="883"/>
    </location>
</feature>
<feature type="domain" description="Alpha-2-macroglobulin bait region" evidence="3">
    <location>
        <begin position="1068"/>
        <end position="1251"/>
    </location>
</feature>
<dbReference type="InterPro" id="IPR011625">
    <property type="entry name" value="A2M_N_BRD"/>
</dbReference>
<dbReference type="PANTHER" id="PTHR40094:SF1">
    <property type="entry name" value="UBIQUITIN DOMAIN-CONTAINING PROTEIN"/>
    <property type="match status" value="1"/>
</dbReference>
<proteinExistence type="inferred from homology"/>
<dbReference type="InterPro" id="IPR051802">
    <property type="entry name" value="YfhM-like"/>
</dbReference>
<feature type="domain" description="Alpha-2-macroglobulin" evidence="4">
    <location>
        <begin position="1309"/>
        <end position="1399"/>
    </location>
</feature>
<evidence type="ECO:0000259" key="4">
    <source>
        <dbReference type="SMART" id="SM01360"/>
    </source>
</evidence>
<dbReference type="Pfam" id="PF17973">
    <property type="entry name" value="bMG10"/>
    <property type="match status" value="1"/>
</dbReference>
<evidence type="ECO:0000256" key="1">
    <source>
        <dbReference type="ARBA" id="ARBA00010556"/>
    </source>
</evidence>
<evidence type="ECO:0000313" key="5">
    <source>
        <dbReference type="EMBL" id="CAG9182449.1"/>
    </source>
</evidence>
<dbReference type="Pfam" id="PF01835">
    <property type="entry name" value="MG2"/>
    <property type="match status" value="1"/>
</dbReference>
<dbReference type="EMBL" id="CAJZAH010000007">
    <property type="protein sequence ID" value="CAG9182449.1"/>
    <property type="molecule type" value="Genomic_DNA"/>
</dbReference>
<evidence type="ECO:0000259" key="3">
    <source>
        <dbReference type="SMART" id="SM01359"/>
    </source>
</evidence>
<dbReference type="SMART" id="SM01360">
    <property type="entry name" value="A2M"/>
    <property type="match status" value="1"/>
</dbReference>
<organism evidence="5 6">
    <name type="scientific">Cupriavidus respiraculi</name>
    <dbReference type="NCBI Taxonomy" id="195930"/>
    <lineage>
        <taxon>Bacteria</taxon>
        <taxon>Pseudomonadati</taxon>
        <taxon>Pseudomonadota</taxon>
        <taxon>Betaproteobacteria</taxon>
        <taxon>Burkholderiales</taxon>
        <taxon>Burkholderiaceae</taxon>
        <taxon>Cupriavidus</taxon>
    </lineage>
</organism>
<keyword evidence="6" id="KW-1185">Reference proteome</keyword>
<evidence type="ECO:0000313" key="6">
    <source>
        <dbReference type="Proteomes" id="UP000721236"/>
    </source>
</evidence>
<dbReference type="PANTHER" id="PTHR40094">
    <property type="entry name" value="ALPHA-2-MACROGLOBULIN HOMOLOG"/>
    <property type="match status" value="1"/>
</dbReference>
<dbReference type="Gene3D" id="2.60.40.3710">
    <property type="match status" value="1"/>
</dbReference>
<dbReference type="InterPro" id="IPR021868">
    <property type="entry name" value="Alpha_2_Macroglob_MG3"/>
</dbReference>
<dbReference type="InterPro" id="IPR001599">
    <property type="entry name" value="Macroglobln_a2"/>
</dbReference>
<dbReference type="Pfam" id="PF00207">
    <property type="entry name" value="A2M"/>
    <property type="match status" value="1"/>
</dbReference>
<feature type="compositionally biased region" description="Acidic residues" evidence="2">
    <location>
        <begin position="858"/>
        <end position="868"/>
    </location>
</feature>
<dbReference type="SMART" id="SM01359">
    <property type="entry name" value="A2M_N_2"/>
    <property type="match status" value="1"/>
</dbReference>
<comment type="similarity">
    <text evidence="1">Belongs to the protease inhibitor I39 (alpha-2-macroglobulin) family. Bacterial alpha-2-macroglobulin subfamily.</text>
</comment>
<protein>
    <recommendedName>
        <fullName evidence="7">Alpha-2-macroglobulin</fullName>
    </recommendedName>
</protein>
<gene>
    <name evidence="5" type="ORF">LMG21510_04581</name>
</gene>
<dbReference type="Pfam" id="PF11974">
    <property type="entry name" value="bMG3"/>
    <property type="match status" value="1"/>
</dbReference>
<comment type="caution">
    <text evidence="5">The sequence shown here is derived from an EMBL/GenBank/DDBJ whole genome shotgun (WGS) entry which is preliminary data.</text>
</comment>
<evidence type="ECO:0000256" key="2">
    <source>
        <dbReference type="SAM" id="MobiDB-lite"/>
    </source>
</evidence>
<dbReference type="Proteomes" id="UP000721236">
    <property type="component" value="Unassembled WGS sequence"/>
</dbReference>